<dbReference type="Pfam" id="PF00587">
    <property type="entry name" value="tRNA-synt_2b"/>
    <property type="match status" value="1"/>
</dbReference>
<dbReference type="CDD" id="cd00771">
    <property type="entry name" value="ThrRS_core"/>
    <property type="match status" value="1"/>
</dbReference>
<dbReference type="InterPro" id="IPR047246">
    <property type="entry name" value="ThrRS_anticodon"/>
</dbReference>
<dbReference type="Gene3D" id="3.30.54.20">
    <property type="match status" value="1"/>
</dbReference>
<evidence type="ECO:0000256" key="11">
    <source>
        <dbReference type="ARBA" id="ARBA00022917"/>
    </source>
</evidence>
<feature type="region of interest" description="Catalytic" evidence="14">
    <location>
        <begin position="178"/>
        <end position="469"/>
    </location>
</feature>
<evidence type="ECO:0000256" key="6">
    <source>
        <dbReference type="ARBA" id="ARBA00022723"/>
    </source>
</evidence>
<dbReference type="HAMAP" id="MF_00184">
    <property type="entry name" value="Thr_tRNA_synth"/>
    <property type="match status" value="1"/>
</dbReference>
<dbReference type="CDD" id="cd00860">
    <property type="entry name" value="ThrRS_anticodon"/>
    <property type="match status" value="1"/>
</dbReference>
<keyword evidence="10 14" id="KW-0694">RNA-binding</keyword>
<dbReference type="SUPFAM" id="SSF55681">
    <property type="entry name" value="Class II aaRS and biotin synthetases"/>
    <property type="match status" value="1"/>
</dbReference>
<keyword evidence="8 14" id="KW-0862">Zinc</keyword>
<dbReference type="FunFam" id="3.30.930.10:FF:000019">
    <property type="entry name" value="Threonine--tRNA ligase"/>
    <property type="match status" value="1"/>
</dbReference>
<dbReference type="InterPro" id="IPR018163">
    <property type="entry name" value="Thr/Ala-tRNA-synth_IIc_edit"/>
</dbReference>
<comment type="subcellular location">
    <subcellularLocation>
        <location evidence="1 14">Cytoplasm</location>
    </subcellularLocation>
</comment>
<dbReference type="FunFam" id="3.30.980.10:FF:000005">
    <property type="entry name" value="Threonyl-tRNA synthetase, mitochondrial"/>
    <property type="match status" value="1"/>
</dbReference>
<dbReference type="RefSeq" id="WP_115586086.1">
    <property type="nucleotide sequence ID" value="NZ_CP025544.1"/>
</dbReference>
<dbReference type="SMART" id="SM00863">
    <property type="entry name" value="tRNA_SAD"/>
    <property type="match status" value="1"/>
</dbReference>
<evidence type="ECO:0000256" key="9">
    <source>
        <dbReference type="ARBA" id="ARBA00022840"/>
    </source>
</evidence>
<evidence type="ECO:0000256" key="8">
    <source>
        <dbReference type="ARBA" id="ARBA00022833"/>
    </source>
</evidence>
<dbReference type="Gene3D" id="3.30.930.10">
    <property type="entry name" value="Bira Bifunctional Protein, Domain 2"/>
    <property type="match status" value="1"/>
</dbReference>
<dbReference type="GO" id="GO:0046872">
    <property type="term" value="F:metal ion binding"/>
    <property type="evidence" value="ECO:0007669"/>
    <property type="project" value="UniProtKB-KW"/>
</dbReference>
<sequence length="570" mass="65171">MEHDKDLEILRHSTAHLLGQAVIELFPNTRLTIGPATSSGFFYDFQPETNFKESDLELISARMTELAQKNLEITHEEISKERAREIYKNNPFKLELIDGIPGDTVGFSRQGDFYDLCRGGHVKSTGLLKNFMLTNISGSYWRADREGTPLQRISGIAFPTAKDLRMFLQRQEQAAKYDHRKLGKEMDLFSFQEEGVGFPFFHPKGKHILNSLQAVMRTIWTKNNYQEVSTPMMLDSELWKQSGHYAHYKNNMYYCNIDEKTYAVKPMNCPGAIMIYKDKPRSFRELPLKIAEFGHVHRHELSGVLHGLFRVRAFTQDDSHIFCTADQVEEEIIKVVAIIDQLLNLFGFNEIKYAISTKPENAMGSDEYWDLVTNALKQALTKANKDFIVQEGEGAFYGPKIEVKIKDSMDRQWQCSTVQIDPFQPQNFNISYVASGGAKQQPIMIHQANFGSLERFFGILLEHTKGHMPFWLAPVQVKVLPITEKEKAYAQSIMHSLAAQGLRVELDDSAEPLSAKIKVAQLDRIPWMLVVGEKELESDTITLRHVSGKQEQNLTLENILEKAKLLELCL</sequence>
<dbReference type="OrthoDB" id="9802304at2"/>
<dbReference type="FunFam" id="3.40.50.800:FF:000001">
    <property type="entry name" value="Threonine--tRNA ligase"/>
    <property type="match status" value="1"/>
</dbReference>
<dbReference type="PROSITE" id="PS50862">
    <property type="entry name" value="AA_TRNA_LIGASE_II"/>
    <property type="match status" value="1"/>
</dbReference>
<dbReference type="InterPro" id="IPR012947">
    <property type="entry name" value="tRNA_SAD"/>
</dbReference>
<keyword evidence="17" id="KW-1185">Reference proteome</keyword>
<dbReference type="InterPro" id="IPR002314">
    <property type="entry name" value="aa-tRNA-synt_IIb"/>
</dbReference>
<organism evidence="16 17">
    <name type="scientific">Candidatus Chromulinivorax destructor</name>
    <dbReference type="NCBI Taxonomy" id="2066483"/>
    <lineage>
        <taxon>Bacteria</taxon>
        <taxon>Candidatus Babelota</taxon>
        <taxon>Candidatus Babeliae</taxon>
        <taxon>Candidatus Babeliales</taxon>
        <taxon>Candidatus Chromulinivoraceae</taxon>
        <taxon>Candidatus Chromulinivorax</taxon>
    </lineage>
</organism>
<evidence type="ECO:0000256" key="5">
    <source>
        <dbReference type="ARBA" id="ARBA00022598"/>
    </source>
</evidence>
<dbReference type="SUPFAM" id="SSF52954">
    <property type="entry name" value="Class II aaRS ABD-related"/>
    <property type="match status" value="1"/>
</dbReference>
<reference evidence="16 17" key="1">
    <citation type="submission" date="2017-12" db="EMBL/GenBank/DDBJ databases">
        <title>Chromulinavorax destructans is a abundant pathogen of dominant heterotrophic picoflagllates.</title>
        <authorList>
            <person name="Deeg C.M."/>
            <person name="Zimmer M."/>
            <person name="Suttle C.A."/>
        </authorList>
    </citation>
    <scope>NUCLEOTIDE SEQUENCE [LARGE SCALE GENOMIC DNA]</scope>
    <source>
        <strain evidence="16 17">SeV1</strain>
    </source>
</reference>
<dbReference type="InterPro" id="IPR002320">
    <property type="entry name" value="Thr-tRNA-ligase_IIa"/>
</dbReference>
<comment type="cofactor">
    <cofactor evidence="14">
        <name>Zn(2+)</name>
        <dbReference type="ChEBI" id="CHEBI:29105"/>
    </cofactor>
    <text evidence="14">Binds 1 zinc ion per subunit.</text>
</comment>
<dbReference type="Pfam" id="PF07973">
    <property type="entry name" value="tRNA_SAD"/>
    <property type="match status" value="1"/>
</dbReference>
<proteinExistence type="inferred from homology"/>
<dbReference type="PANTHER" id="PTHR11451:SF44">
    <property type="entry name" value="THREONINE--TRNA LIGASE, CHLOROPLASTIC_MITOCHONDRIAL 2"/>
    <property type="match status" value="1"/>
</dbReference>
<evidence type="ECO:0000256" key="2">
    <source>
        <dbReference type="ARBA" id="ARBA00008226"/>
    </source>
</evidence>
<dbReference type="PANTHER" id="PTHR11451">
    <property type="entry name" value="THREONINE-TRNA LIGASE"/>
    <property type="match status" value="1"/>
</dbReference>
<dbReference type="InterPro" id="IPR006195">
    <property type="entry name" value="aa-tRNA-synth_II"/>
</dbReference>
<feature type="binding site" evidence="14">
    <location>
        <position position="320"/>
    </location>
    <ligand>
        <name>Zn(2+)</name>
        <dbReference type="ChEBI" id="CHEBI:29105"/>
        <note>catalytic</note>
    </ligand>
</feature>
<comment type="similarity">
    <text evidence="2 14">Belongs to the class-II aminoacyl-tRNA synthetase family.</text>
</comment>
<keyword evidence="9 14" id="KW-0067">ATP-binding</keyword>
<keyword evidence="3 14" id="KW-0963">Cytoplasm</keyword>
<dbReference type="Proteomes" id="UP000254834">
    <property type="component" value="Chromosome"/>
</dbReference>
<evidence type="ECO:0000259" key="15">
    <source>
        <dbReference type="PROSITE" id="PS50862"/>
    </source>
</evidence>
<comment type="catalytic activity">
    <reaction evidence="13 14">
        <text>tRNA(Thr) + L-threonine + ATP = L-threonyl-tRNA(Thr) + AMP + diphosphate + H(+)</text>
        <dbReference type="Rhea" id="RHEA:24624"/>
        <dbReference type="Rhea" id="RHEA-COMP:9670"/>
        <dbReference type="Rhea" id="RHEA-COMP:9704"/>
        <dbReference type="ChEBI" id="CHEBI:15378"/>
        <dbReference type="ChEBI" id="CHEBI:30616"/>
        <dbReference type="ChEBI" id="CHEBI:33019"/>
        <dbReference type="ChEBI" id="CHEBI:57926"/>
        <dbReference type="ChEBI" id="CHEBI:78442"/>
        <dbReference type="ChEBI" id="CHEBI:78534"/>
        <dbReference type="ChEBI" id="CHEBI:456215"/>
        <dbReference type="EC" id="6.1.1.3"/>
    </reaction>
</comment>
<dbReference type="SUPFAM" id="SSF55186">
    <property type="entry name" value="ThrRS/AlaRS common domain"/>
    <property type="match status" value="1"/>
</dbReference>
<feature type="binding site" evidence="14">
    <location>
        <position position="269"/>
    </location>
    <ligand>
        <name>Zn(2+)</name>
        <dbReference type="ChEBI" id="CHEBI:29105"/>
        <note>catalytic</note>
    </ligand>
</feature>
<dbReference type="GO" id="GO:0005524">
    <property type="term" value="F:ATP binding"/>
    <property type="evidence" value="ECO:0007669"/>
    <property type="project" value="UniProtKB-UniRule"/>
</dbReference>
<evidence type="ECO:0000256" key="4">
    <source>
        <dbReference type="ARBA" id="ARBA00022555"/>
    </source>
</evidence>
<name>A0A345ZCQ4_9BACT</name>
<dbReference type="KEGG" id="cdes:C0J27_05055"/>
<keyword evidence="6 14" id="KW-0479">Metal-binding</keyword>
<evidence type="ECO:0000313" key="16">
    <source>
        <dbReference type="EMBL" id="AXK61071.1"/>
    </source>
</evidence>
<gene>
    <name evidence="14" type="primary">thrS</name>
    <name evidence="16" type="ORF">C0J27_05055</name>
</gene>
<evidence type="ECO:0000256" key="1">
    <source>
        <dbReference type="ARBA" id="ARBA00004496"/>
    </source>
</evidence>
<dbReference type="InterPro" id="IPR033728">
    <property type="entry name" value="ThrRS_core"/>
</dbReference>
<dbReference type="Gene3D" id="3.30.980.10">
    <property type="entry name" value="Threonyl-trna Synthetase, Chain A, domain 2"/>
    <property type="match status" value="1"/>
</dbReference>
<protein>
    <recommendedName>
        <fullName evidence="14">Threonine--tRNA ligase</fullName>
        <ecNumber evidence="14">6.1.1.3</ecNumber>
    </recommendedName>
    <alternativeName>
        <fullName evidence="14">Threonyl-tRNA synthetase</fullName>
        <shortName evidence="14">ThrRS</shortName>
    </alternativeName>
</protein>
<dbReference type="GO" id="GO:0000049">
    <property type="term" value="F:tRNA binding"/>
    <property type="evidence" value="ECO:0007669"/>
    <property type="project" value="UniProtKB-KW"/>
</dbReference>
<dbReference type="Gene3D" id="3.40.50.800">
    <property type="entry name" value="Anticodon-binding domain"/>
    <property type="match status" value="1"/>
</dbReference>
<evidence type="ECO:0000256" key="12">
    <source>
        <dbReference type="ARBA" id="ARBA00023146"/>
    </source>
</evidence>
<feature type="domain" description="Aminoacyl-transfer RNA synthetases class-II family profile" evidence="15">
    <location>
        <begin position="202"/>
        <end position="469"/>
    </location>
</feature>
<dbReference type="InterPro" id="IPR004154">
    <property type="entry name" value="Anticodon-bd"/>
</dbReference>
<evidence type="ECO:0000256" key="13">
    <source>
        <dbReference type="ARBA" id="ARBA00049515"/>
    </source>
</evidence>
<dbReference type="AlphaFoldDB" id="A0A345ZCQ4"/>
<keyword evidence="4 14" id="KW-0820">tRNA-binding</keyword>
<keyword evidence="5 14" id="KW-0436">Ligase</keyword>
<dbReference type="GO" id="GO:0004829">
    <property type="term" value="F:threonine-tRNA ligase activity"/>
    <property type="evidence" value="ECO:0007669"/>
    <property type="project" value="UniProtKB-UniRule"/>
</dbReference>
<dbReference type="GO" id="GO:0006435">
    <property type="term" value="P:threonyl-tRNA aminoacylation"/>
    <property type="evidence" value="ECO:0007669"/>
    <property type="project" value="UniProtKB-UniRule"/>
</dbReference>
<dbReference type="PRINTS" id="PR01047">
    <property type="entry name" value="TRNASYNTHTHR"/>
</dbReference>
<evidence type="ECO:0000313" key="17">
    <source>
        <dbReference type="Proteomes" id="UP000254834"/>
    </source>
</evidence>
<dbReference type="EMBL" id="CP025544">
    <property type="protein sequence ID" value="AXK61071.1"/>
    <property type="molecule type" value="Genomic_DNA"/>
</dbReference>
<keyword evidence="7 14" id="KW-0547">Nucleotide-binding</keyword>
<dbReference type="NCBIfam" id="TIGR00418">
    <property type="entry name" value="thrS"/>
    <property type="match status" value="1"/>
</dbReference>
<dbReference type="GO" id="GO:0005737">
    <property type="term" value="C:cytoplasm"/>
    <property type="evidence" value="ECO:0007669"/>
    <property type="project" value="UniProtKB-SubCell"/>
</dbReference>
<accession>A0A345ZCQ4</accession>
<dbReference type="Pfam" id="PF03129">
    <property type="entry name" value="HGTP_anticodon"/>
    <property type="match status" value="1"/>
</dbReference>
<evidence type="ECO:0000256" key="7">
    <source>
        <dbReference type="ARBA" id="ARBA00022741"/>
    </source>
</evidence>
<comment type="subunit">
    <text evidence="14">Homodimer.</text>
</comment>
<feature type="binding site" evidence="14">
    <location>
        <position position="446"/>
    </location>
    <ligand>
        <name>Zn(2+)</name>
        <dbReference type="ChEBI" id="CHEBI:29105"/>
        <note>catalytic</note>
    </ligand>
</feature>
<evidence type="ECO:0000256" key="10">
    <source>
        <dbReference type="ARBA" id="ARBA00022884"/>
    </source>
</evidence>
<dbReference type="InterPro" id="IPR045864">
    <property type="entry name" value="aa-tRNA-synth_II/BPL/LPL"/>
</dbReference>
<dbReference type="EC" id="6.1.1.3" evidence="14"/>
<keyword evidence="12 14" id="KW-0030">Aminoacyl-tRNA synthetase</keyword>
<evidence type="ECO:0000256" key="3">
    <source>
        <dbReference type="ARBA" id="ARBA00022490"/>
    </source>
</evidence>
<keyword evidence="11 14" id="KW-0648">Protein biosynthesis</keyword>
<dbReference type="InterPro" id="IPR036621">
    <property type="entry name" value="Anticodon-bd_dom_sf"/>
</dbReference>
<evidence type="ECO:0000256" key="14">
    <source>
        <dbReference type="HAMAP-Rule" id="MF_00184"/>
    </source>
</evidence>